<keyword evidence="2" id="KW-1185">Reference proteome</keyword>
<sequence length="164" mass="19304">MLQKQRNEISQSVYYEAIKLLDNDIKRICNNNQEIEIRDASKVNIQQILLKKLIYLVGELNNIIEIWSVNVGNSITTKHYILLLKNQSHYFDNADVYEEPFLKADKFYDEILTEIAASLIPYLCAFKFTENDDESFENLSEDEFNSDKKNEEFVLKNSKKRHGK</sequence>
<dbReference type="Proteomes" id="UP000789901">
    <property type="component" value="Unassembled WGS sequence"/>
</dbReference>
<evidence type="ECO:0000313" key="2">
    <source>
        <dbReference type="Proteomes" id="UP000789901"/>
    </source>
</evidence>
<dbReference type="EMBL" id="CAJVQB010020033">
    <property type="protein sequence ID" value="CAG8793196.1"/>
    <property type="molecule type" value="Genomic_DNA"/>
</dbReference>
<organism evidence="1 2">
    <name type="scientific">Gigaspora margarita</name>
    <dbReference type="NCBI Taxonomy" id="4874"/>
    <lineage>
        <taxon>Eukaryota</taxon>
        <taxon>Fungi</taxon>
        <taxon>Fungi incertae sedis</taxon>
        <taxon>Mucoromycota</taxon>
        <taxon>Glomeromycotina</taxon>
        <taxon>Glomeromycetes</taxon>
        <taxon>Diversisporales</taxon>
        <taxon>Gigasporaceae</taxon>
        <taxon>Gigaspora</taxon>
    </lineage>
</organism>
<name>A0ABN7VQG3_GIGMA</name>
<protein>
    <submittedName>
        <fullName evidence="1">44877_t:CDS:1</fullName>
    </submittedName>
</protein>
<accession>A0ABN7VQG3</accession>
<proteinExistence type="predicted"/>
<comment type="caution">
    <text evidence="1">The sequence shown here is derived from an EMBL/GenBank/DDBJ whole genome shotgun (WGS) entry which is preliminary data.</text>
</comment>
<evidence type="ECO:0000313" key="1">
    <source>
        <dbReference type="EMBL" id="CAG8793196.1"/>
    </source>
</evidence>
<gene>
    <name evidence="1" type="ORF">GMARGA_LOCUS21577</name>
</gene>
<feature type="non-terminal residue" evidence="1">
    <location>
        <position position="164"/>
    </location>
</feature>
<reference evidence="1 2" key="1">
    <citation type="submission" date="2021-06" db="EMBL/GenBank/DDBJ databases">
        <authorList>
            <person name="Kallberg Y."/>
            <person name="Tangrot J."/>
            <person name="Rosling A."/>
        </authorList>
    </citation>
    <scope>NUCLEOTIDE SEQUENCE [LARGE SCALE GENOMIC DNA]</scope>
    <source>
        <strain evidence="1 2">120-4 pot B 10/14</strain>
    </source>
</reference>